<evidence type="ECO:0008006" key="5">
    <source>
        <dbReference type="Google" id="ProtNLM"/>
    </source>
</evidence>
<keyword evidence="2" id="KW-0812">Transmembrane</keyword>
<dbReference type="EMBL" id="MF285618">
    <property type="protein sequence ID" value="ATA65391.1"/>
    <property type="molecule type" value="Genomic_DNA"/>
</dbReference>
<keyword evidence="2" id="KW-1133">Transmembrane helix</keyword>
<evidence type="ECO:0000313" key="4">
    <source>
        <dbReference type="Proteomes" id="UP000223363"/>
    </source>
</evidence>
<feature type="region of interest" description="Disordered" evidence="1">
    <location>
        <begin position="118"/>
        <end position="140"/>
    </location>
</feature>
<evidence type="ECO:0000256" key="1">
    <source>
        <dbReference type="SAM" id="MobiDB-lite"/>
    </source>
</evidence>
<sequence>MNPKGLISAFLGQYKLYIYIALIAIASTYIVVKVNQYINAQVEKRLTDARNSMLSELQKGLQAGLDDKLNGLSKSMDDGFDKLNKGLNDAKTNIDKQRTQLDSIGDVWLRVDATKGADGNAGDKGKGSQVTRSPAGSNGTYYAKLPESSVQFLKGEAYRADQCAVYLGAAQEALVQYKGAFEKYQQYVREALDQAKKTHDAK</sequence>
<name>A0A289YVB1_9CAUD</name>
<reference evidence="4" key="1">
    <citation type="submission" date="2017-06" db="EMBL/GenBank/DDBJ databases">
        <authorList>
            <person name="Zhao X."/>
        </authorList>
    </citation>
    <scope>NUCLEOTIDE SEQUENCE [LARGE SCALE GENOMIC DNA]</scope>
</reference>
<organism evidence="3 4">
    <name type="scientific">Serratia phage vB_SmaM_ 2050HW</name>
    <dbReference type="NCBI Taxonomy" id="2024252"/>
    <lineage>
        <taxon>Viruses</taxon>
        <taxon>Duplodnaviria</taxon>
        <taxon>Heunggongvirae</taxon>
        <taxon>Uroviricota</taxon>
        <taxon>Caudoviricetes</taxon>
        <taxon>Chimalliviridae</taxon>
        <taxon>Moabitevirus</taxon>
        <taxon>Moabitevirus mv2050HW</taxon>
    </lineage>
</organism>
<feature type="transmembrane region" description="Helical" evidence="2">
    <location>
        <begin position="16"/>
        <end position="35"/>
    </location>
</feature>
<evidence type="ECO:0000256" key="2">
    <source>
        <dbReference type="SAM" id="Phobius"/>
    </source>
</evidence>
<keyword evidence="4" id="KW-1185">Reference proteome</keyword>
<proteinExistence type="predicted"/>
<protein>
    <recommendedName>
        <fullName evidence="5">I-spanin</fullName>
    </recommendedName>
</protein>
<gene>
    <name evidence="3" type="ORF">2050HW_00056</name>
</gene>
<feature type="compositionally biased region" description="Polar residues" evidence="1">
    <location>
        <begin position="128"/>
        <end position="140"/>
    </location>
</feature>
<dbReference type="Proteomes" id="UP000223363">
    <property type="component" value="Segment"/>
</dbReference>
<evidence type="ECO:0000313" key="3">
    <source>
        <dbReference type="EMBL" id="ATA65391.1"/>
    </source>
</evidence>
<keyword evidence="2" id="KW-0472">Membrane</keyword>
<accession>A0A289YVB1</accession>